<dbReference type="AlphaFoldDB" id="A0A2G5SE78"/>
<evidence type="ECO:0000313" key="2">
    <source>
        <dbReference type="Proteomes" id="UP000230233"/>
    </source>
</evidence>
<gene>
    <name evidence="1" type="ORF">B9Z55_027878</name>
</gene>
<protein>
    <submittedName>
        <fullName evidence="1">Uncharacterized protein</fullName>
    </submittedName>
</protein>
<dbReference type="EMBL" id="PDUG01000014">
    <property type="protein sequence ID" value="PIC13233.1"/>
    <property type="molecule type" value="Genomic_DNA"/>
</dbReference>
<evidence type="ECO:0000313" key="1">
    <source>
        <dbReference type="EMBL" id="PIC13233.1"/>
    </source>
</evidence>
<organism evidence="1 2">
    <name type="scientific">Caenorhabditis nigoni</name>
    <dbReference type="NCBI Taxonomy" id="1611254"/>
    <lineage>
        <taxon>Eukaryota</taxon>
        <taxon>Metazoa</taxon>
        <taxon>Ecdysozoa</taxon>
        <taxon>Nematoda</taxon>
        <taxon>Chromadorea</taxon>
        <taxon>Rhabditida</taxon>
        <taxon>Rhabditina</taxon>
        <taxon>Rhabditomorpha</taxon>
        <taxon>Rhabditoidea</taxon>
        <taxon>Rhabditidae</taxon>
        <taxon>Peloderinae</taxon>
        <taxon>Caenorhabditis</taxon>
    </lineage>
</organism>
<proteinExistence type="predicted"/>
<dbReference type="Proteomes" id="UP000230233">
    <property type="component" value="Unassembled WGS sequence"/>
</dbReference>
<reference evidence="2" key="1">
    <citation type="submission" date="2017-10" db="EMBL/GenBank/DDBJ databases">
        <title>Rapid genome shrinkage in a self-fertile nematode reveals novel sperm competition proteins.</title>
        <authorList>
            <person name="Yin D."/>
            <person name="Schwarz E.M."/>
            <person name="Thomas C.G."/>
            <person name="Felde R.L."/>
            <person name="Korf I.F."/>
            <person name="Cutter A.D."/>
            <person name="Schartner C.M."/>
            <person name="Ralston E.J."/>
            <person name="Meyer B.J."/>
            <person name="Haag E.S."/>
        </authorList>
    </citation>
    <scope>NUCLEOTIDE SEQUENCE [LARGE SCALE GENOMIC DNA]</scope>
    <source>
        <strain evidence="2">JU1422</strain>
    </source>
</reference>
<name>A0A2G5SE78_9PELO</name>
<sequence>MSRKTSRKRQKVEEIEKEDLSILKALVNSNISLFDSNNTLARFPGIAKKATRSMDLFKIMFRHTYPHSRANQSTFMMTKCTIILQ</sequence>
<keyword evidence="2" id="KW-1185">Reference proteome</keyword>
<accession>A0A2G5SE78</accession>
<comment type="caution">
    <text evidence="1">The sequence shown here is derived from an EMBL/GenBank/DDBJ whole genome shotgun (WGS) entry which is preliminary data.</text>
</comment>